<dbReference type="InterPro" id="IPR014018">
    <property type="entry name" value="SecA_motor_DEAD"/>
</dbReference>
<sequence>VKTDRLEFALNIDNLLDKNWTFEQLNKIFKILSQYKISPTPENQEKILLALDKPAENWLREVNRIAIETNFSEIGEIRNAAGLIEELGNINPKNEDLTNFRGINLLEIIEKIKSSDLISQVLDNTIKDQSIYITQWTKEQIRQWANIVKKNIDYWTKTNNFTIEALAVIKQANFLDTGFYLTDAQILSCLIALNTNVDKGRLLQVGTGEGKSTIISVLAVIHALKGKKVDIITSSPVLAERDAKEKEKFYSMFDLQCSDNNDKSIYLVGPKKCYRKEIVYGEATQFQFDTLRTEYAQLNTLDDRICEVAIVDEVD</sequence>
<organism evidence="4 5">
    <name type="scientific">Rotaria sordida</name>
    <dbReference type="NCBI Taxonomy" id="392033"/>
    <lineage>
        <taxon>Eukaryota</taxon>
        <taxon>Metazoa</taxon>
        <taxon>Spiralia</taxon>
        <taxon>Gnathifera</taxon>
        <taxon>Rotifera</taxon>
        <taxon>Eurotatoria</taxon>
        <taxon>Bdelloidea</taxon>
        <taxon>Philodinida</taxon>
        <taxon>Philodinidae</taxon>
        <taxon>Rotaria</taxon>
    </lineage>
</organism>
<evidence type="ECO:0000259" key="3">
    <source>
        <dbReference type="PROSITE" id="PS51196"/>
    </source>
</evidence>
<dbReference type="PRINTS" id="PR00906">
    <property type="entry name" value="SECA"/>
</dbReference>
<dbReference type="Proteomes" id="UP000663823">
    <property type="component" value="Unassembled WGS sequence"/>
</dbReference>
<dbReference type="Pfam" id="PF07517">
    <property type="entry name" value="SecA_DEAD"/>
    <property type="match status" value="1"/>
</dbReference>
<protein>
    <recommendedName>
        <fullName evidence="3">SecA family profile domain-containing protein</fullName>
    </recommendedName>
</protein>
<name>A0A820CZ43_9BILA</name>
<dbReference type="InterPro" id="IPR000185">
    <property type="entry name" value="SecA"/>
</dbReference>
<comment type="caution">
    <text evidence="4">The sequence shown here is derived from an EMBL/GenBank/DDBJ whole genome shotgun (WGS) entry which is preliminary data.</text>
</comment>
<keyword evidence="1" id="KW-0653">Protein transport</keyword>
<feature type="non-terminal residue" evidence="4">
    <location>
        <position position="1"/>
    </location>
</feature>
<dbReference type="GO" id="GO:0017038">
    <property type="term" value="P:protein import"/>
    <property type="evidence" value="ECO:0007669"/>
    <property type="project" value="InterPro"/>
</dbReference>
<dbReference type="GO" id="GO:0005524">
    <property type="term" value="F:ATP binding"/>
    <property type="evidence" value="ECO:0007669"/>
    <property type="project" value="InterPro"/>
</dbReference>
<feature type="domain" description="SecA family profile" evidence="3">
    <location>
        <begin position="101"/>
        <end position="315"/>
    </location>
</feature>
<evidence type="ECO:0000313" key="4">
    <source>
        <dbReference type="EMBL" id="CAF4225379.1"/>
    </source>
</evidence>
<dbReference type="InterPro" id="IPR011115">
    <property type="entry name" value="SecA_DEAD"/>
</dbReference>
<dbReference type="PROSITE" id="PS51196">
    <property type="entry name" value="SECA_MOTOR_DEAD"/>
    <property type="match status" value="1"/>
</dbReference>
<dbReference type="Gene3D" id="3.40.50.300">
    <property type="entry name" value="P-loop containing nucleotide triphosphate hydrolases"/>
    <property type="match status" value="1"/>
</dbReference>
<dbReference type="AlphaFoldDB" id="A0A820CZ43"/>
<keyword evidence="1" id="KW-0813">Transport</keyword>
<dbReference type="GO" id="GO:0006886">
    <property type="term" value="P:intracellular protein transport"/>
    <property type="evidence" value="ECO:0007669"/>
    <property type="project" value="InterPro"/>
</dbReference>
<proteinExistence type="predicted"/>
<evidence type="ECO:0000256" key="1">
    <source>
        <dbReference type="ARBA" id="ARBA00022927"/>
    </source>
</evidence>
<dbReference type="GO" id="GO:0006605">
    <property type="term" value="P:protein targeting"/>
    <property type="evidence" value="ECO:0007669"/>
    <property type="project" value="InterPro"/>
</dbReference>
<dbReference type="SUPFAM" id="SSF52540">
    <property type="entry name" value="P-loop containing nucleoside triphosphate hydrolases"/>
    <property type="match status" value="1"/>
</dbReference>
<evidence type="ECO:0000256" key="2">
    <source>
        <dbReference type="ARBA" id="ARBA00023010"/>
    </source>
</evidence>
<feature type="non-terminal residue" evidence="4">
    <location>
        <position position="315"/>
    </location>
</feature>
<reference evidence="4" key="1">
    <citation type="submission" date="2021-02" db="EMBL/GenBank/DDBJ databases">
        <authorList>
            <person name="Nowell W R."/>
        </authorList>
    </citation>
    <scope>NUCLEOTIDE SEQUENCE</scope>
</reference>
<dbReference type="EMBL" id="CAJOAX010026082">
    <property type="protein sequence ID" value="CAF4225379.1"/>
    <property type="molecule type" value="Genomic_DNA"/>
</dbReference>
<evidence type="ECO:0000313" key="5">
    <source>
        <dbReference type="Proteomes" id="UP000663823"/>
    </source>
</evidence>
<dbReference type="GO" id="GO:0016020">
    <property type="term" value="C:membrane"/>
    <property type="evidence" value="ECO:0007669"/>
    <property type="project" value="InterPro"/>
</dbReference>
<dbReference type="PANTHER" id="PTHR30612">
    <property type="entry name" value="SECA INNER MEMBRANE COMPONENT OF SEC PROTEIN SECRETION SYSTEM"/>
    <property type="match status" value="1"/>
</dbReference>
<gene>
    <name evidence="4" type="ORF">OTI717_LOCUS39538</name>
</gene>
<dbReference type="PANTHER" id="PTHR30612:SF0">
    <property type="entry name" value="CHLOROPLAST PROTEIN-TRANSPORTING ATPASE"/>
    <property type="match status" value="1"/>
</dbReference>
<dbReference type="InterPro" id="IPR027417">
    <property type="entry name" value="P-loop_NTPase"/>
</dbReference>
<keyword evidence="2" id="KW-0811">Translocation</keyword>
<accession>A0A820CZ43</accession>